<dbReference type="PIRSF" id="PIRSF038925">
    <property type="entry name" value="AMP-prot_trans"/>
    <property type="match status" value="1"/>
</dbReference>
<keyword evidence="1" id="KW-0547">Nucleotide-binding</keyword>
<name>A0ABQ5ZU49_9GAMM</name>
<keyword evidence="1" id="KW-0808">Transferase</keyword>
<comment type="caution">
    <text evidence="3">The sequence shown here is derived from an EMBL/GenBank/DDBJ whole genome shotgun (WGS) entry which is preliminary data.</text>
</comment>
<dbReference type="SUPFAM" id="SSF140931">
    <property type="entry name" value="Fic-like"/>
    <property type="match status" value="1"/>
</dbReference>
<dbReference type="InterPro" id="IPR026287">
    <property type="entry name" value="SoFic-like"/>
</dbReference>
<evidence type="ECO:0000313" key="4">
    <source>
        <dbReference type="Proteomes" id="UP001156682"/>
    </source>
</evidence>
<keyword evidence="1" id="KW-0067">ATP-binding</keyword>
<gene>
    <name evidence="3" type="ORF">GCM10007878_09490</name>
</gene>
<comment type="subunit">
    <text evidence="1">Homodimer.</text>
</comment>
<comment type="catalytic activity">
    <reaction evidence="1">
        <text>L-tyrosyl-[protein] + ATP = O-(5'-adenylyl)-L-tyrosyl-[protein] + diphosphate</text>
        <dbReference type="Rhea" id="RHEA:54288"/>
        <dbReference type="Rhea" id="RHEA-COMP:10136"/>
        <dbReference type="Rhea" id="RHEA-COMP:13846"/>
        <dbReference type="ChEBI" id="CHEBI:30616"/>
        <dbReference type="ChEBI" id="CHEBI:33019"/>
        <dbReference type="ChEBI" id="CHEBI:46858"/>
        <dbReference type="ChEBI" id="CHEBI:83624"/>
        <dbReference type="EC" id="2.7.7.108"/>
    </reaction>
</comment>
<feature type="domain" description="Fido" evidence="2">
    <location>
        <begin position="120"/>
        <end position="270"/>
    </location>
</feature>
<proteinExistence type="predicted"/>
<dbReference type="InterPro" id="IPR040198">
    <property type="entry name" value="Fido_containing"/>
</dbReference>
<dbReference type="RefSeq" id="WP_084324463.1">
    <property type="nucleotide sequence ID" value="NZ_BSOR01000016.1"/>
</dbReference>
<comment type="function">
    <text evidence="1">Adenylyltransferase that mediates the addition of adenosine 5'-monophosphate (AMP) to specific residues of target proteins.</text>
</comment>
<evidence type="ECO:0000313" key="3">
    <source>
        <dbReference type="EMBL" id="GLR63514.1"/>
    </source>
</evidence>
<protein>
    <recommendedName>
        <fullName evidence="1">Protein adenylyltransferase</fullName>
        <ecNumber evidence="1">2.7.7.108</ecNumber>
    </recommendedName>
    <alternativeName>
        <fullName evidence="1">AMPylator</fullName>
    </alternativeName>
</protein>
<dbReference type="EC" id="2.7.7.108" evidence="1"/>
<dbReference type="Proteomes" id="UP001156682">
    <property type="component" value="Unassembled WGS sequence"/>
</dbReference>
<reference evidence="4" key="1">
    <citation type="journal article" date="2019" name="Int. J. Syst. Evol. Microbiol.">
        <title>The Global Catalogue of Microorganisms (GCM) 10K type strain sequencing project: providing services to taxonomists for standard genome sequencing and annotation.</title>
        <authorList>
            <consortium name="The Broad Institute Genomics Platform"/>
            <consortium name="The Broad Institute Genome Sequencing Center for Infectious Disease"/>
            <person name="Wu L."/>
            <person name="Ma J."/>
        </authorList>
    </citation>
    <scope>NUCLEOTIDE SEQUENCE [LARGE SCALE GENOMIC DNA]</scope>
    <source>
        <strain evidence="4">NBRC 100033</strain>
    </source>
</reference>
<dbReference type="InterPro" id="IPR036597">
    <property type="entry name" value="Fido-like_dom_sf"/>
</dbReference>
<dbReference type="Gene3D" id="1.10.3290.10">
    <property type="entry name" value="Fido-like domain"/>
    <property type="match status" value="1"/>
</dbReference>
<dbReference type="Pfam" id="PF13784">
    <property type="entry name" value="Fic_N"/>
    <property type="match status" value="1"/>
</dbReference>
<keyword evidence="4" id="KW-1185">Reference proteome</keyword>
<sequence>MLPNSNTTNGSRPYQPDSLPLENLDYRQLFALVGAANAELARYDGLLQGIPNPAVMLSPLTTQEAVLSSKIEGTQATVDEVLEHEAGLEKHGEKYKDIQEISNYRSALFQASEHLKGYPIRLSLILELHRILLNSVRGQGKTPGEFRKDQNWIGRLGCSMEEASFVPPSPLQLQDHLQAWQDYLDFDDSDFLLQVAVVHAQFELLHPFKDGNGRIGRLLIPLFLFQKKVLSQPMFYLSEYLEANRDEYYQRLNNISKEGDWNGWIAFFLKAITVQAKQNSDRVKTIMALYDDMKLRIHEVTRSQYSVHLLDALFSKPIFKTTDLITRFSQEHGIHEKTTPGLLRQLKEAGVLMELQAGSGRRAAVLCFPKLLNLAEGREVFK</sequence>
<comment type="catalytic activity">
    <reaction evidence="1">
        <text>L-threonyl-[protein] + ATP = 3-O-(5'-adenylyl)-L-threonyl-[protein] + diphosphate</text>
        <dbReference type="Rhea" id="RHEA:54292"/>
        <dbReference type="Rhea" id="RHEA-COMP:11060"/>
        <dbReference type="Rhea" id="RHEA-COMP:13847"/>
        <dbReference type="ChEBI" id="CHEBI:30013"/>
        <dbReference type="ChEBI" id="CHEBI:30616"/>
        <dbReference type="ChEBI" id="CHEBI:33019"/>
        <dbReference type="ChEBI" id="CHEBI:138113"/>
        <dbReference type="EC" id="2.7.7.108"/>
    </reaction>
</comment>
<dbReference type="InterPro" id="IPR025758">
    <property type="entry name" value="Fic/DOC_N"/>
</dbReference>
<evidence type="ECO:0000259" key="2">
    <source>
        <dbReference type="PROSITE" id="PS51459"/>
    </source>
</evidence>
<dbReference type="Pfam" id="PF02661">
    <property type="entry name" value="Fic"/>
    <property type="match status" value="1"/>
</dbReference>
<organism evidence="3 4">
    <name type="scientific">Marinospirillum insulare</name>
    <dbReference type="NCBI Taxonomy" id="217169"/>
    <lineage>
        <taxon>Bacteria</taxon>
        <taxon>Pseudomonadati</taxon>
        <taxon>Pseudomonadota</taxon>
        <taxon>Gammaproteobacteria</taxon>
        <taxon>Oceanospirillales</taxon>
        <taxon>Oceanospirillaceae</taxon>
        <taxon>Marinospirillum</taxon>
    </lineage>
</organism>
<accession>A0ABQ5ZU49</accession>
<dbReference type="EMBL" id="BSOR01000016">
    <property type="protein sequence ID" value="GLR63514.1"/>
    <property type="molecule type" value="Genomic_DNA"/>
</dbReference>
<keyword evidence="1" id="KW-0548">Nucleotidyltransferase</keyword>
<dbReference type="InterPro" id="IPR003812">
    <property type="entry name" value="Fido"/>
</dbReference>
<dbReference type="PROSITE" id="PS51459">
    <property type="entry name" value="FIDO"/>
    <property type="match status" value="1"/>
</dbReference>
<dbReference type="PANTHER" id="PTHR13504:SF38">
    <property type="entry name" value="FIDO DOMAIN-CONTAINING PROTEIN"/>
    <property type="match status" value="1"/>
</dbReference>
<evidence type="ECO:0000256" key="1">
    <source>
        <dbReference type="PIRNR" id="PIRNR038925"/>
    </source>
</evidence>
<dbReference type="PANTHER" id="PTHR13504">
    <property type="entry name" value="FIDO DOMAIN-CONTAINING PROTEIN DDB_G0283145"/>
    <property type="match status" value="1"/>
</dbReference>